<proteinExistence type="predicted"/>
<comment type="caution">
    <text evidence="1">The sequence shown here is derived from an EMBL/GenBank/DDBJ whole genome shotgun (WGS) entry which is preliminary data.</text>
</comment>
<dbReference type="AlphaFoldDB" id="A0A8I2YWE4"/>
<protein>
    <submittedName>
        <fullName evidence="1">Uncharacterized protein</fullName>
    </submittedName>
</protein>
<evidence type="ECO:0000313" key="2">
    <source>
        <dbReference type="Proteomes" id="UP000683000"/>
    </source>
</evidence>
<name>A0A8I2YWE4_9AGAM</name>
<dbReference type="Proteomes" id="UP000683000">
    <property type="component" value="Unassembled WGS sequence"/>
</dbReference>
<dbReference type="OrthoDB" id="3260919at2759"/>
<evidence type="ECO:0000313" key="1">
    <source>
        <dbReference type="EMBL" id="KAG6379440.1"/>
    </source>
</evidence>
<keyword evidence="2" id="KW-1185">Reference proteome</keyword>
<sequence length="113" mass="13077">MLPRCRVNGLTHSQRLFSLATNIDACALVIMESSEFYLFMDMRAEFKWVSHEMMSKRWVEATAEYNKCLVANFCGSTAVTGIVLKHPLALLRKLGELELRLMNRIMKGHYTYK</sequence>
<accession>A0A8I2YWE4</accession>
<gene>
    <name evidence="1" type="ORF">JVT61DRAFT_11910</name>
</gene>
<dbReference type="EMBL" id="JAGFBS010000005">
    <property type="protein sequence ID" value="KAG6379440.1"/>
    <property type="molecule type" value="Genomic_DNA"/>
</dbReference>
<organism evidence="1 2">
    <name type="scientific">Boletus reticuloceps</name>
    <dbReference type="NCBI Taxonomy" id="495285"/>
    <lineage>
        <taxon>Eukaryota</taxon>
        <taxon>Fungi</taxon>
        <taxon>Dikarya</taxon>
        <taxon>Basidiomycota</taxon>
        <taxon>Agaricomycotina</taxon>
        <taxon>Agaricomycetes</taxon>
        <taxon>Agaricomycetidae</taxon>
        <taxon>Boletales</taxon>
        <taxon>Boletineae</taxon>
        <taxon>Boletaceae</taxon>
        <taxon>Boletoideae</taxon>
        <taxon>Boletus</taxon>
    </lineage>
</organism>
<reference evidence="1" key="1">
    <citation type="submission" date="2021-03" db="EMBL/GenBank/DDBJ databases">
        <title>Evolutionary innovations through gain and loss of genes in the ectomycorrhizal Boletales.</title>
        <authorList>
            <person name="Wu G."/>
            <person name="Miyauchi S."/>
            <person name="Morin E."/>
            <person name="Yang Z.-L."/>
            <person name="Xu J."/>
            <person name="Martin F.M."/>
        </authorList>
    </citation>
    <scope>NUCLEOTIDE SEQUENCE</scope>
    <source>
        <strain evidence="1">BR01</strain>
    </source>
</reference>